<gene>
    <name evidence="1" type="ORF">RPERSI_LOCUS7005</name>
</gene>
<accession>A0ACA9N1W7</accession>
<feature type="non-terminal residue" evidence="1">
    <location>
        <position position="1"/>
    </location>
</feature>
<dbReference type="Proteomes" id="UP000789920">
    <property type="component" value="Unassembled WGS sequence"/>
</dbReference>
<evidence type="ECO:0000313" key="1">
    <source>
        <dbReference type="EMBL" id="CAG8628507.1"/>
    </source>
</evidence>
<evidence type="ECO:0000313" key="2">
    <source>
        <dbReference type="Proteomes" id="UP000789920"/>
    </source>
</evidence>
<name>A0ACA9N1W7_9GLOM</name>
<keyword evidence="2" id="KW-1185">Reference proteome</keyword>
<sequence length="58" mass="6783">FLVLVLCPKWKFNKNFHVSYFVSLILGSVIRKWEATSIEGFEIGFTDSFKLLELDNNQ</sequence>
<comment type="caution">
    <text evidence="1">The sequence shown here is derived from an EMBL/GenBank/DDBJ whole genome shotgun (WGS) entry which is preliminary data.</text>
</comment>
<protein>
    <submittedName>
        <fullName evidence="1">7067_t:CDS:1</fullName>
    </submittedName>
</protein>
<reference evidence="1" key="1">
    <citation type="submission" date="2021-06" db="EMBL/GenBank/DDBJ databases">
        <authorList>
            <person name="Kallberg Y."/>
            <person name="Tangrot J."/>
            <person name="Rosling A."/>
        </authorList>
    </citation>
    <scope>NUCLEOTIDE SEQUENCE</scope>
    <source>
        <strain evidence="1">MA461A</strain>
    </source>
</reference>
<dbReference type="EMBL" id="CAJVQC010011544">
    <property type="protein sequence ID" value="CAG8628507.1"/>
    <property type="molecule type" value="Genomic_DNA"/>
</dbReference>
<proteinExistence type="predicted"/>
<organism evidence="1 2">
    <name type="scientific">Racocetra persica</name>
    <dbReference type="NCBI Taxonomy" id="160502"/>
    <lineage>
        <taxon>Eukaryota</taxon>
        <taxon>Fungi</taxon>
        <taxon>Fungi incertae sedis</taxon>
        <taxon>Mucoromycota</taxon>
        <taxon>Glomeromycotina</taxon>
        <taxon>Glomeromycetes</taxon>
        <taxon>Diversisporales</taxon>
        <taxon>Gigasporaceae</taxon>
        <taxon>Racocetra</taxon>
    </lineage>
</organism>